<keyword evidence="4" id="KW-1185">Reference proteome</keyword>
<evidence type="ECO:0000259" key="2">
    <source>
        <dbReference type="Pfam" id="PF06985"/>
    </source>
</evidence>
<reference evidence="3" key="1">
    <citation type="journal article" date="2021" name="IMA Fungus">
        <title>Genomic characterization of three marine fungi, including Emericellopsis atlantica sp. nov. with signatures of a generalist lifestyle and marine biomass degradation.</title>
        <authorList>
            <person name="Hagestad O.C."/>
            <person name="Hou L."/>
            <person name="Andersen J.H."/>
            <person name="Hansen E.H."/>
            <person name="Altermark B."/>
            <person name="Li C."/>
            <person name="Kuhnert E."/>
            <person name="Cox R.J."/>
            <person name="Crous P.W."/>
            <person name="Spatafora J.W."/>
            <person name="Lail K."/>
            <person name="Amirebrahimi M."/>
            <person name="Lipzen A."/>
            <person name="Pangilinan J."/>
            <person name="Andreopoulos W."/>
            <person name="Hayes R.D."/>
            <person name="Ng V."/>
            <person name="Grigoriev I.V."/>
            <person name="Jackson S.A."/>
            <person name="Sutton T.D.S."/>
            <person name="Dobson A.D.W."/>
            <person name="Rama T."/>
        </authorList>
    </citation>
    <scope>NUCLEOTIDE SEQUENCE</scope>
    <source>
        <strain evidence="3">TRa3180A</strain>
    </source>
</reference>
<dbReference type="EMBL" id="MU254416">
    <property type="protein sequence ID" value="KAG9240534.1"/>
    <property type="molecule type" value="Genomic_DNA"/>
</dbReference>
<gene>
    <name evidence="3" type="ORF">BJ878DRAFT_525632</name>
</gene>
<evidence type="ECO:0000313" key="4">
    <source>
        <dbReference type="Proteomes" id="UP000887226"/>
    </source>
</evidence>
<feature type="region of interest" description="Disordered" evidence="1">
    <location>
        <begin position="1"/>
        <end position="39"/>
    </location>
</feature>
<dbReference type="InterPro" id="IPR010730">
    <property type="entry name" value="HET"/>
</dbReference>
<dbReference type="Pfam" id="PF06985">
    <property type="entry name" value="HET"/>
    <property type="match status" value="1"/>
</dbReference>
<name>A0A9P7YVF2_9HELO</name>
<comment type="caution">
    <text evidence="3">The sequence shown here is derived from an EMBL/GenBank/DDBJ whole genome shotgun (WGS) entry which is preliminary data.</text>
</comment>
<feature type="domain" description="Heterokaryon incompatibility" evidence="2">
    <location>
        <begin position="61"/>
        <end position="114"/>
    </location>
</feature>
<evidence type="ECO:0000256" key="1">
    <source>
        <dbReference type="SAM" id="MobiDB-lite"/>
    </source>
</evidence>
<sequence length="161" mass="17929">MSRGSTNACMIDGSGKVGMSSSKQQCDSSPGNWPDDRRDKKTTVLDCPCSWTLQLIVGGSQPSIWMNAFQFYITVSLECAPRHIRGRDKTLRVWAASVCINQDEIFERNQQVSQNGTNICTCPADVDFPRSCHRRNKASLYVCDIGVMFSTLCQVLELPGR</sequence>
<dbReference type="Proteomes" id="UP000887226">
    <property type="component" value="Unassembled WGS sequence"/>
</dbReference>
<dbReference type="OrthoDB" id="2157530at2759"/>
<evidence type="ECO:0000313" key="3">
    <source>
        <dbReference type="EMBL" id="KAG9240534.1"/>
    </source>
</evidence>
<dbReference type="AlphaFoldDB" id="A0A9P7YVF2"/>
<feature type="compositionally biased region" description="Polar residues" evidence="1">
    <location>
        <begin position="19"/>
        <end position="31"/>
    </location>
</feature>
<organism evidence="3 4">
    <name type="scientific">Calycina marina</name>
    <dbReference type="NCBI Taxonomy" id="1763456"/>
    <lineage>
        <taxon>Eukaryota</taxon>
        <taxon>Fungi</taxon>
        <taxon>Dikarya</taxon>
        <taxon>Ascomycota</taxon>
        <taxon>Pezizomycotina</taxon>
        <taxon>Leotiomycetes</taxon>
        <taxon>Helotiales</taxon>
        <taxon>Pezizellaceae</taxon>
        <taxon>Calycina</taxon>
    </lineage>
</organism>
<protein>
    <recommendedName>
        <fullName evidence="2">Heterokaryon incompatibility domain-containing protein</fullName>
    </recommendedName>
</protein>
<accession>A0A9P7YVF2</accession>
<proteinExistence type="predicted"/>